<dbReference type="Proteomes" id="UP000838756">
    <property type="component" value="Unassembled WGS sequence"/>
</dbReference>
<name>A0A8S4QMC7_9NEOP</name>
<reference evidence="1" key="1">
    <citation type="submission" date="2022-03" db="EMBL/GenBank/DDBJ databases">
        <authorList>
            <person name="Lindestad O."/>
        </authorList>
    </citation>
    <scope>NUCLEOTIDE SEQUENCE</scope>
</reference>
<evidence type="ECO:0000313" key="2">
    <source>
        <dbReference type="Proteomes" id="UP000838756"/>
    </source>
</evidence>
<dbReference type="AlphaFoldDB" id="A0A8S4QMC7"/>
<protein>
    <submittedName>
        <fullName evidence="1">Jg27360 protein</fullName>
    </submittedName>
</protein>
<sequence>MHAGMLGGVNAAGILGPRCGGDGNLPTAMSACTAVNRGERGDGTGAAGLVCITVDAAAAVLVPVLGGTSAVVLGVGVACRDGAGDSESGLAVKASSPAPEEGPAPWALVVRVARVAWPVAMIVSRPTSSAAAVFRTNTQRLMARGRVARHCGSGGGLGAGGGMAAGTQGLRVA</sequence>
<keyword evidence="2" id="KW-1185">Reference proteome</keyword>
<organism evidence="1 2">
    <name type="scientific">Pararge aegeria aegeria</name>
    <dbReference type="NCBI Taxonomy" id="348720"/>
    <lineage>
        <taxon>Eukaryota</taxon>
        <taxon>Metazoa</taxon>
        <taxon>Ecdysozoa</taxon>
        <taxon>Arthropoda</taxon>
        <taxon>Hexapoda</taxon>
        <taxon>Insecta</taxon>
        <taxon>Pterygota</taxon>
        <taxon>Neoptera</taxon>
        <taxon>Endopterygota</taxon>
        <taxon>Lepidoptera</taxon>
        <taxon>Glossata</taxon>
        <taxon>Ditrysia</taxon>
        <taxon>Papilionoidea</taxon>
        <taxon>Nymphalidae</taxon>
        <taxon>Satyrinae</taxon>
        <taxon>Satyrini</taxon>
        <taxon>Parargina</taxon>
        <taxon>Pararge</taxon>
    </lineage>
</organism>
<gene>
    <name evidence="1" type="primary">jg27360</name>
    <name evidence="1" type="ORF">PAEG_LOCUS4297</name>
</gene>
<comment type="caution">
    <text evidence="1">The sequence shown here is derived from an EMBL/GenBank/DDBJ whole genome shotgun (WGS) entry which is preliminary data.</text>
</comment>
<feature type="non-terminal residue" evidence="1">
    <location>
        <position position="173"/>
    </location>
</feature>
<accession>A0A8S4QMC7</accession>
<evidence type="ECO:0000313" key="1">
    <source>
        <dbReference type="EMBL" id="CAH2216240.1"/>
    </source>
</evidence>
<proteinExistence type="predicted"/>
<dbReference type="EMBL" id="CAKXAJ010014612">
    <property type="protein sequence ID" value="CAH2216240.1"/>
    <property type="molecule type" value="Genomic_DNA"/>
</dbReference>